<dbReference type="InterPro" id="IPR001206">
    <property type="entry name" value="Diacylglycerol_kinase_cat_dom"/>
</dbReference>
<dbReference type="AlphaFoldDB" id="A0AAD4V421"/>
<feature type="domain" description="DAGKc" evidence="10">
    <location>
        <begin position="96"/>
        <end position="235"/>
    </location>
</feature>
<comment type="catalytic activity">
    <reaction evidence="8">
        <text>a 1,2-diacyl-sn-glycerol + ATP = a 1,2-diacyl-sn-glycero-3-phosphate + ADP + H(+)</text>
        <dbReference type="Rhea" id="RHEA:10272"/>
        <dbReference type="ChEBI" id="CHEBI:15378"/>
        <dbReference type="ChEBI" id="CHEBI:17815"/>
        <dbReference type="ChEBI" id="CHEBI:30616"/>
        <dbReference type="ChEBI" id="CHEBI:58608"/>
        <dbReference type="ChEBI" id="CHEBI:456216"/>
        <dbReference type="EC" id="2.7.1.107"/>
    </reaction>
</comment>
<dbReference type="FunFam" id="3.40.50.10330:FF:000006">
    <property type="entry name" value="Diacylglycerol kinase"/>
    <property type="match status" value="1"/>
</dbReference>
<evidence type="ECO:0000256" key="4">
    <source>
        <dbReference type="ARBA" id="ARBA00022741"/>
    </source>
</evidence>
<organism evidence="11 12">
    <name type="scientific">Prunus dulcis</name>
    <name type="common">Almond</name>
    <name type="synonym">Amygdalus dulcis</name>
    <dbReference type="NCBI Taxonomy" id="3755"/>
    <lineage>
        <taxon>Eukaryota</taxon>
        <taxon>Viridiplantae</taxon>
        <taxon>Streptophyta</taxon>
        <taxon>Embryophyta</taxon>
        <taxon>Tracheophyta</taxon>
        <taxon>Spermatophyta</taxon>
        <taxon>Magnoliopsida</taxon>
        <taxon>eudicotyledons</taxon>
        <taxon>Gunneridae</taxon>
        <taxon>Pentapetalae</taxon>
        <taxon>rosids</taxon>
        <taxon>fabids</taxon>
        <taxon>Rosales</taxon>
        <taxon>Rosaceae</taxon>
        <taxon>Amygdaloideae</taxon>
        <taxon>Amygdaleae</taxon>
        <taxon>Prunus</taxon>
    </lineage>
</organism>
<dbReference type="PANTHER" id="PTHR11255:SF104">
    <property type="entry name" value="DIACYLGLYCEROL KINASE 2"/>
    <property type="match status" value="1"/>
</dbReference>
<evidence type="ECO:0000256" key="1">
    <source>
        <dbReference type="ARBA" id="ARBA00009280"/>
    </source>
</evidence>
<keyword evidence="6 8" id="KW-0067">ATP-binding</keyword>
<comment type="subunit">
    <text evidence="2">Monomer.</text>
</comment>
<dbReference type="PANTHER" id="PTHR11255">
    <property type="entry name" value="DIACYLGLYCEROL KINASE"/>
    <property type="match status" value="1"/>
</dbReference>
<dbReference type="GO" id="GO:0007200">
    <property type="term" value="P:phospholipase C-activating G protein-coupled receptor signaling pathway"/>
    <property type="evidence" value="ECO:0007669"/>
    <property type="project" value="InterPro"/>
</dbReference>
<dbReference type="SUPFAM" id="SSF111331">
    <property type="entry name" value="NAD kinase/diacylglycerol kinase-like"/>
    <property type="match status" value="1"/>
</dbReference>
<dbReference type="Pfam" id="PF00609">
    <property type="entry name" value="DAGK_acc"/>
    <property type="match status" value="1"/>
</dbReference>
<comment type="similarity">
    <text evidence="1 8">Belongs to the eukaryotic diacylglycerol kinase family.</text>
</comment>
<protein>
    <recommendedName>
        <fullName evidence="8">Diacylglycerol kinase</fullName>
        <shortName evidence="8">DAG kinase</shortName>
        <ecNumber evidence="8">2.7.1.107</ecNumber>
    </recommendedName>
</protein>
<dbReference type="GO" id="GO:0016020">
    <property type="term" value="C:membrane"/>
    <property type="evidence" value="ECO:0007669"/>
    <property type="project" value="TreeGrafter"/>
</dbReference>
<dbReference type="EMBL" id="JAJFAZ020000007">
    <property type="protein sequence ID" value="KAI5317012.1"/>
    <property type="molecule type" value="Genomic_DNA"/>
</dbReference>
<sequence>MITSSVRRQYRRKHRHCKHGNGQSANGNLATDAPVEYVFNGFTGMKKSRSEKSFDYLKKDDKELIVKSNHNGFMQRKVGTVTYGQIKKYKLVDLPHDARPLLVFINAKSGGQHGASLRRRLNMLLNPVQVFELSSSQGPEVGLELFNHVRYFRVLVCGGDGTVAWVLDAIERHKFESTPPVAILPLGTGNDLSRVLQWGRGFSTVDGQGGLTTLLHEINHAAVTMLDRWKVNIKSEAAPNKVQSKFMMNYLGIGCDAKVAYEFHVTREINPEKFSSQFVNKLRYAKEGARDIMDRTCADLPWQVWLEVDGKDIDIPKDSEGLIVLNIGSYMGGVNLWQNDIEHDDDFSLQSMHDKMLEVVCVCGAWHLGKLQVSDNDFPSHLPDLIAQVVGQFPRSQVSDNDFPIHMPDLTAQVVGQLQRSQLPLNNFVYLCLVHRYLRVPVFRTQVFDNDFPWRLTDLTAQVSDNDFPSHLPDLTAQVGQFSRSHVPLDILVYLYLIHVSENDFPSHLPDLTAQVVGQFSCSLVPLDICLYLYLIHVFDNDFPPARFDRTGGWPVPAFPIAIK</sequence>
<dbReference type="SMART" id="SM00045">
    <property type="entry name" value="DAGKa"/>
    <property type="match status" value="1"/>
</dbReference>
<comment type="caution">
    <text evidence="11">The sequence shown here is derived from an EMBL/GenBank/DDBJ whole genome shotgun (WGS) entry which is preliminary data.</text>
</comment>
<feature type="region of interest" description="Disordered" evidence="9">
    <location>
        <begin position="1"/>
        <end position="26"/>
    </location>
</feature>
<keyword evidence="4 8" id="KW-0547">Nucleotide-binding</keyword>
<dbReference type="InterPro" id="IPR016064">
    <property type="entry name" value="NAD/diacylglycerol_kinase_sf"/>
</dbReference>
<keyword evidence="3 8" id="KW-0808">Transferase</keyword>
<dbReference type="InterPro" id="IPR000756">
    <property type="entry name" value="Diacylglycerol_kin_accessory"/>
</dbReference>
<evidence type="ECO:0000256" key="8">
    <source>
        <dbReference type="RuleBase" id="RU361128"/>
    </source>
</evidence>
<dbReference type="GO" id="GO:0004143">
    <property type="term" value="F:ATP-dependent diacylglycerol kinase activity"/>
    <property type="evidence" value="ECO:0007669"/>
    <property type="project" value="UniProtKB-EC"/>
</dbReference>
<dbReference type="GO" id="GO:0005524">
    <property type="term" value="F:ATP binding"/>
    <property type="evidence" value="ECO:0007669"/>
    <property type="project" value="UniProtKB-KW"/>
</dbReference>
<reference evidence="11 12" key="1">
    <citation type="journal article" date="2022" name="G3 (Bethesda)">
        <title>Whole-genome sequence and methylome profiling of the almond [Prunus dulcis (Mill.) D.A. Webb] cultivar 'Nonpareil'.</title>
        <authorList>
            <person name="D'Amico-Willman K.M."/>
            <person name="Ouma W.Z."/>
            <person name="Meulia T."/>
            <person name="Sideli G.M."/>
            <person name="Gradziel T.M."/>
            <person name="Fresnedo-Ramirez J."/>
        </authorList>
    </citation>
    <scope>NUCLEOTIDE SEQUENCE [LARGE SCALE GENOMIC DNA]</scope>
    <source>
        <strain evidence="11">Clone GOH B32 T37-40</strain>
    </source>
</reference>
<dbReference type="SMART" id="SM00046">
    <property type="entry name" value="DAGKc"/>
    <property type="match status" value="1"/>
</dbReference>
<evidence type="ECO:0000313" key="11">
    <source>
        <dbReference type="EMBL" id="KAI5317012.1"/>
    </source>
</evidence>
<evidence type="ECO:0000256" key="7">
    <source>
        <dbReference type="ARBA" id="ARBA00023016"/>
    </source>
</evidence>
<accession>A0AAD4V421</accession>
<name>A0AAD4V421_PRUDU</name>
<evidence type="ECO:0000256" key="3">
    <source>
        <dbReference type="ARBA" id="ARBA00022679"/>
    </source>
</evidence>
<evidence type="ECO:0000256" key="9">
    <source>
        <dbReference type="SAM" id="MobiDB-lite"/>
    </source>
</evidence>
<dbReference type="Proteomes" id="UP001054821">
    <property type="component" value="Chromosome 7"/>
</dbReference>
<dbReference type="InterPro" id="IPR037607">
    <property type="entry name" value="DGK"/>
</dbReference>
<dbReference type="Gene3D" id="2.60.200.40">
    <property type="match status" value="1"/>
</dbReference>
<evidence type="ECO:0000256" key="6">
    <source>
        <dbReference type="ARBA" id="ARBA00022840"/>
    </source>
</evidence>
<keyword evidence="12" id="KW-1185">Reference proteome</keyword>
<dbReference type="Gene3D" id="3.40.50.10330">
    <property type="entry name" value="Probable inorganic polyphosphate/atp-NAD kinase, domain 1"/>
    <property type="match status" value="1"/>
</dbReference>
<evidence type="ECO:0000256" key="2">
    <source>
        <dbReference type="ARBA" id="ARBA00011245"/>
    </source>
</evidence>
<feature type="compositionally biased region" description="Basic residues" evidence="9">
    <location>
        <begin position="8"/>
        <end position="19"/>
    </location>
</feature>
<dbReference type="Pfam" id="PF00781">
    <property type="entry name" value="DAGK_cat"/>
    <property type="match status" value="1"/>
</dbReference>
<keyword evidence="5 8" id="KW-0418">Kinase</keyword>
<dbReference type="InterPro" id="IPR017438">
    <property type="entry name" value="ATP-NAD_kinase_N"/>
</dbReference>
<proteinExistence type="inferred from homology"/>
<dbReference type="EC" id="2.7.1.107" evidence="8"/>
<dbReference type="PROSITE" id="PS50146">
    <property type="entry name" value="DAGK"/>
    <property type="match status" value="1"/>
</dbReference>
<evidence type="ECO:0000313" key="12">
    <source>
        <dbReference type="Proteomes" id="UP001054821"/>
    </source>
</evidence>
<evidence type="ECO:0000256" key="5">
    <source>
        <dbReference type="ARBA" id="ARBA00022777"/>
    </source>
</evidence>
<gene>
    <name evidence="11" type="ORF">L3X38_036719</name>
</gene>
<keyword evidence="7" id="KW-0346">Stress response</keyword>
<evidence type="ECO:0000259" key="10">
    <source>
        <dbReference type="PROSITE" id="PS50146"/>
    </source>
</evidence>